<proteinExistence type="predicted"/>
<feature type="transmembrane region" description="Helical" evidence="1">
    <location>
        <begin position="84"/>
        <end position="105"/>
    </location>
</feature>
<organism evidence="2 3">
    <name type="scientific">Nitrospira defluvii</name>
    <dbReference type="NCBI Taxonomy" id="330214"/>
    <lineage>
        <taxon>Bacteria</taxon>
        <taxon>Pseudomonadati</taxon>
        <taxon>Nitrospirota</taxon>
        <taxon>Nitrospiria</taxon>
        <taxon>Nitrospirales</taxon>
        <taxon>Nitrospiraceae</taxon>
        <taxon>Nitrospira</taxon>
    </lineage>
</organism>
<comment type="caution">
    <text evidence="2">The sequence shown here is derived from an EMBL/GenBank/DDBJ whole genome shotgun (WGS) entry which is preliminary data.</text>
</comment>
<dbReference type="InterPro" id="IPR023346">
    <property type="entry name" value="Lysozyme-like_dom_sf"/>
</dbReference>
<evidence type="ECO:0000313" key="3">
    <source>
        <dbReference type="Proteomes" id="UP000675880"/>
    </source>
</evidence>
<dbReference type="SUPFAM" id="SSF53955">
    <property type="entry name" value="Lysozyme-like"/>
    <property type="match status" value="1"/>
</dbReference>
<dbReference type="Gene3D" id="1.10.530.10">
    <property type="match status" value="1"/>
</dbReference>
<dbReference type="Proteomes" id="UP000675880">
    <property type="component" value="Unassembled WGS sequence"/>
</dbReference>
<dbReference type="EMBL" id="CAJNBJ010000016">
    <property type="protein sequence ID" value="CAE6752495.1"/>
    <property type="molecule type" value="Genomic_DNA"/>
</dbReference>
<protein>
    <submittedName>
        <fullName evidence="2">Transglycosylase</fullName>
    </submittedName>
</protein>
<keyword evidence="3" id="KW-1185">Reference proteome</keyword>
<name>A0ABM8RGW5_9BACT</name>
<evidence type="ECO:0000256" key="1">
    <source>
        <dbReference type="SAM" id="Phobius"/>
    </source>
</evidence>
<sequence length="336" mass="37989">MTLAGHALPTRCRPVRPRIRRGSRIDFSYSEGMASRSAHHTSHVSHRRSHARRRVTFSAARHFVSSRWRNLRAFLRAVGHTHPVLRIVITVGLLIGCWLGANWIYHAVQKPTEVFFPLDNTLDKSPHETWRQYGSLFREHATPSVAPELLAALAQVEGAGNPVARTYWRWRWSWNPFEWYRPASSAVGMYQMTDGTFRAAKRYCVHDHAVVQDGPWHDLRSCWFNSLYSRVLPSHAIELTAASLDRDINSALAVRRGTPAGARQRQDLAALIHLCGAGAGRDFAARGFRLTPHQKCGDHDVTTYLGQVRGLTHQFARWARGTTGQVTLVKAHRSAD</sequence>
<reference evidence="2 3" key="1">
    <citation type="submission" date="2021-02" db="EMBL/GenBank/DDBJ databases">
        <authorList>
            <person name="Han P."/>
        </authorList>
    </citation>
    <scope>NUCLEOTIDE SEQUENCE [LARGE SCALE GENOMIC DNA]</scope>
    <source>
        <strain evidence="2">Candidatus Nitrospira sp. ZN2</strain>
    </source>
</reference>
<keyword evidence="1" id="KW-0472">Membrane</keyword>
<keyword evidence="1" id="KW-1133">Transmembrane helix</keyword>
<keyword evidence="1" id="KW-0812">Transmembrane</keyword>
<evidence type="ECO:0000313" key="2">
    <source>
        <dbReference type="EMBL" id="CAE6752495.1"/>
    </source>
</evidence>
<accession>A0ABM8RGW5</accession>
<gene>
    <name evidence="2" type="ORF">NSPZN2_30241</name>
</gene>